<gene>
    <name evidence="13" type="primary">fliJ</name>
    <name evidence="13" type="ORF">BBB56_01910</name>
</gene>
<dbReference type="GO" id="GO:0003774">
    <property type="term" value="F:cytoskeletal motor activity"/>
    <property type="evidence" value="ECO:0007669"/>
    <property type="project" value="UniProtKB-UniRule"/>
</dbReference>
<dbReference type="PANTHER" id="PTHR38786:SF1">
    <property type="entry name" value="FLAGELLAR FLIJ PROTEIN"/>
    <property type="match status" value="1"/>
</dbReference>
<dbReference type="InterPro" id="IPR018006">
    <property type="entry name" value="Flag_FliJ_proteobac"/>
</dbReference>
<comment type="similarity">
    <text evidence="2 11">Belongs to the FliJ family.</text>
</comment>
<protein>
    <recommendedName>
        <fullName evidence="3 11">Flagellar FliJ protein</fullName>
    </recommendedName>
</protein>
<dbReference type="InterPro" id="IPR052570">
    <property type="entry name" value="FliJ"/>
</dbReference>
<evidence type="ECO:0000256" key="11">
    <source>
        <dbReference type="PIRNR" id="PIRNR019404"/>
    </source>
</evidence>
<dbReference type="Proteomes" id="UP000281332">
    <property type="component" value="Unassembled WGS sequence"/>
</dbReference>
<reference evidence="13 14" key="1">
    <citation type="submission" date="2018-11" db="EMBL/GenBank/DDBJ databases">
        <title>Whole genome sequencing of Pantoea sp. RIT388.</title>
        <authorList>
            <person name="Gan H.M."/>
            <person name="Hudson A.O."/>
        </authorList>
    </citation>
    <scope>NUCLEOTIDE SEQUENCE [LARGE SCALE GENOMIC DNA]</scope>
    <source>
        <strain evidence="13 14">RIT388</strain>
    </source>
</reference>
<evidence type="ECO:0000256" key="12">
    <source>
        <dbReference type="SAM" id="Coils"/>
    </source>
</evidence>
<keyword evidence="13" id="KW-0969">Cilium</keyword>
<accession>A0A3N4P7G6</accession>
<evidence type="ECO:0000256" key="3">
    <source>
        <dbReference type="ARBA" id="ARBA00020392"/>
    </source>
</evidence>
<comment type="subcellular location">
    <subcellularLocation>
        <location evidence="1">Cell membrane</location>
        <topology evidence="1">Peripheral membrane protein</topology>
        <orientation evidence="1">Cytoplasmic side</orientation>
    </subcellularLocation>
</comment>
<dbReference type="PIRSF" id="PIRSF019404">
    <property type="entry name" value="FliJ"/>
    <property type="match status" value="1"/>
</dbReference>
<dbReference type="RefSeq" id="WP_123798256.1">
    <property type="nucleotide sequence ID" value="NZ_RMVG01000001.1"/>
</dbReference>
<evidence type="ECO:0000256" key="1">
    <source>
        <dbReference type="ARBA" id="ARBA00004413"/>
    </source>
</evidence>
<dbReference type="Gene3D" id="1.10.287.1700">
    <property type="match status" value="1"/>
</dbReference>
<keyword evidence="14" id="KW-1185">Reference proteome</keyword>
<dbReference type="PRINTS" id="PR01004">
    <property type="entry name" value="FLGFLIJ"/>
</dbReference>
<dbReference type="GO" id="GO:0006935">
    <property type="term" value="P:chemotaxis"/>
    <property type="evidence" value="ECO:0007669"/>
    <property type="project" value="UniProtKB-UniRule"/>
</dbReference>
<evidence type="ECO:0000256" key="9">
    <source>
        <dbReference type="ARBA" id="ARBA00023136"/>
    </source>
</evidence>
<dbReference type="GO" id="GO:0005886">
    <property type="term" value="C:plasma membrane"/>
    <property type="evidence" value="ECO:0007669"/>
    <property type="project" value="UniProtKB-SubCell"/>
</dbReference>
<evidence type="ECO:0000256" key="5">
    <source>
        <dbReference type="ARBA" id="ARBA00022475"/>
    </source>
</evidence>
<sequence>MASPSPLDMLRERAEETLDATTQQLGKVRQNYEQARAQLDQLKDYQLDYQQQLVNRAADTGIPVTHLLNYQGFIHSLEKVTQHYSEHVTSCAQAVDRAVCDWKMDHRRLNAFNTLKTRADDAAKLKESRQDQKMMDEFASQLFARKQSA</sequence>
<keyword evidence="7 11" id="KW-1005">Bacterial flagellum biogenesis</keyword>
<dbReference type="GO" id="GO:0015031">
    <property type="term" value="P:protein transport"/>
    <property type="evidence" value="ECO:0007669"/>
    <property type="project" value="UniProtKB-UniRule"/>
</dbReference>
<organism evidence="13 14">
    <name type="scientific">Candidatus Pantoea deserta</name>
    <dbReference type="NCBI Taxonomy" id="1869313"/>
    <lineage>
        <taxon>Bacteria</taxon>
        <taxon>Pseudomonadati</taxon>
        <taxon>Pseudomonadota</taxon>
        <taxon>Gammaproteobacteria</taxon>
        <taxon>Enterobacterales</taxon>
        <taxon>Erwiniaceae</taxon>
        <taxon>Pantoea</taxon>
    </lineage>
</organism>
<dbReference type="NCBIfam" id="TIGR02473">
    <property type="entry name" value="flagell_FliJ"/>
    <property type="match status" value="1"/>
</dbReference>
<dbReference type="EMBL" id="RMVG01000001">
    <property type="protein sequence ID" value="RPE04613.1"/>
    <property type="molecule type" value="Genomic_DNA"/>
</dbReference>
<evidence type="ECO:0000256" key="6">
    <source>
        <dbReference type="ARBA" id="ARBA00022500"/>
    </source>
</evidence>
<keyword evidence="10 11" id="KW-1006">Bacterial flagellum protein export</keyword>
<keyword evidence="12" id="KW-0175">Coiled coil</keyword>
<comment type="caution">
    <text evidence="13">The sequence shown here is derived from an EMBL/GenBank/DDBJ whole genome shotgun (WGS) entry which is preliminary data.</text>
</comment>
<keyword evidence="6 11" id="KW-0145">Chemotaxis</keyword>
<dbReference type="GO" id="GO:0071973">
    <property type="term" value="P:bacterial-type flagellum-dependent cell motility"/>
    <property type="evidence" value="ECO:0007669"/>
    <property type="project" value="InterPro"/>
</dbReference>
<evidence type="ECO:0000256" key="10">
    <source>
        <dbReference type="ARBA" id="ARBA00023225"/>
    </source>
</evidence>
<dbReference type="Pfam" id="PF02050">
    <property type="entry name" value="FliJ"/>
    <property type="match status" value="1"/>
</dbReference>
<evidence type="ECO:0000256" key="4">
    <source>
        <dbReference type="ARBA" id="ARBA00022448"/>
    </source>
</evidence>
<keyword evidence="13" id="KW-0282">Flagellum</keyword>
<dbReference type="GO" id="GO:0044781">
    <property type="term" value="P:bacterial-type flagellum organization"/>
    <property type="evidence" value="ECO:0007669"/>
    <property type="project" value="UniProtKB-KW"/>
</dbReference>
<evidence type="ECO:0000256" key="8">
    <source>
        <dbReference type="ARBA" id="ARBA00022927"/>
    </source>
</evidence>
<evidence type="ECO:0000313" key="14">
    <source>
        <dbReference type="Proteomes" id="UP000281332"/>
    </source>
</evidence>
<dbReference type="AlphaFoldDB" id="A0A3N4P7G6"/>
<dbReference type="OrthoDB" id="6542900at2"/>
<evidence type="ECO:0000256" key="2">
    <source>
        <dbReference type="ARBA" id="ARBA00010004"/>
    </source>
</evidence>
<keyword evidence="9 11" id="KW-0472">Membrane</keyword>
<keyword evidence="13" id="KW-0966">Cell projection</keyword>
<keyword evidence="4 11" id="KW-0813">Transport</keyword>
<evidence type="ECO:0000256" key="7">
    <source>
        <dbReference type="ARBA" id="ARBA00022795"/>
    </source>
</evidence>
<dbReference type="InterPro" id="IPR053716">
    <property type="entry name" value="Flag_assembly_chemotaxis_eff"/>
</dbReference>
<comment type="function">
    <text evidence="11">Flagellar protein that affects chemotactic events.</text>
</comment>
<dbReference type="InterPro" id="IPR012823">
    <property type="entry name" value="Flagell_FliJ"/>
</dbReference>
<dbReference type="GO" id="GO:0009288">
    <property type="term" value="C:bacterial-type flagellum"/>
    <property type="evidence" value="ECO:0007669"/>
    <property type="project" value="UniProtKB-UniRule"/>
</dbReference>
<dbReference type="PANTHER" id="PTHR38786">
    <property type="entry name" value="FLAGELLAR FLIJ PROTEIN"/>
    <property type="match status" value="1"/>
</dbReference>
<proteinExistence type="inferred from homology"/>
<keyword evidence="8 11" id="KW-0653">Protein transport</keyword>
<feature type="coiled-coil region" evidence="12">
    <location>
        <begin position="11"/>
        <end position="52"/>
    </location>
</feature>
<name>A0A3N4P7G6_9GAMM</name>
<evidence type="ECO:0000313" key="13">
    <source>
        <dbReference type="EMBL" id="RPE04613.1"/>
    </source>
</evidence>
<keyword evidence="5 11" id="KW-1003">Cell membrane</keyword>